<gene>
    <name evidence="6" type="ORF">PoB_006434500</name>
</gene>
<keyword evidence="4" id="KW-1133">Transmembrane helix</keyword>
<evidence type="ECO:0000313" key="7">
    <source>
        <dbReference type="Proteomes" id="UP000735302"/>
    </source>
</evidence>
<dbReference type="Pfam" id="PF16214">
    <property type="entry name" value="AC_N"/>
    <property type="match status" value="1"/>
</dbReference>
<name>A0AAV4D156_9GAST</name>
<dbReference type="PANTHER" id="PTHR45627:SF16">
    <property type="entry name" value="ADENYLATE CYCLASE"/>
    <property type="match status" value="1"/>
</dbReference>
<dbReference type="GO" id="GO:0005886">
    <property type="term" value="C:plasma membrane"/>
    <property type="evidence" value="ECO:0007669"/>
    <property type="project" value="TreeGrafter"/>
</dbReference>
<dbReference type="AlphaFoldDB" id="A0AAV4D156"/>
<evidence type="ECO:0000256" key="4">
    <source>
        <dbReference type="SAM" id="Phobius"/>
    </source>
</evidence>
<keyword evidence="2" id="KW-0456">Lyase</keyword>
<evidence type="ECO:0000256" key="1">
    <source>
        <dbReference type="ARBA" id="ARBA00022741"/>
    </source>
</evidence>
<organism evidence="6 7">
    <name type="scientific">Plakobranchus ocellatus</name>
    <dbReference type="NCBI Taxonomy" id="259542"/>
    <lineage>
        <taxon>Eukaryota</taxon>
        <taxon>Metazoa</taxon>
        <taxon>Spiralia</taxon>
        <taxon>Lophotrochozoa</taxon>
        <taxon>Mollusca</taxon>
        <taxon>Gastropoda</taxon>
        <taxon>Heterobranchia</taxon>
        <taxon>Euthyneura</taxon>
        <taxon>Panpulmonata</taxon>
        <taxon>Sacoglossa</taxon>
        <taxon>Placobranchoidea</taxon>
        <taxon>Plakobranchidae</taxon>
        <taxon>Plakobranchus</taxon>
    </lineage>
</organism>
<evidence type="ECO:0000256" key="3">
    <source>
        <dbReference type="SAM" id="MobiDB-lite"/>
    </source>
</evidence>
<comment type="caution">
    <text evidence="6">The sequence shown here is derived from an EMBL/GenBank/DDBJ whole genome shotgun (WGS) entry which is preliminary data.</text>
</comment>
<dbReference type="PANTHER" id="PTHR45627">
    <property type="entry name" value="ADENYLATE CYCLASE TYPE 1"/>
    <property type="match status" value="1"/>
</dbReference>
<evidence type="ECO:0000256" key="2">
    <source>
        <dbReference type="ARBA" id="ARBA00023239"/>
    </source>
</evidence>
<feature type="region of interest" description="Disordered" evidence="3">
    <location>
        <begin position="47"/>
        <end position="67"/>
    </location>
</feature>
<keyword evidence="4" id="KW-0812">Transmembrane</keyword>
<protein>
    <submittedName>
        <fullName evidence="6">Adenylate cyclase</fullName>
    </submittedName>
</protein>
<dbReference type="EMBL" id="BLXT01007308">
    <property type="protein sequence ID" value="GFO37840.1"/>
    <property type="molecule type" value="Genomic_DNA"/>
</dbReference>
<dbReference type="GO" id="GO:0007189">
    <property type="term" value="P:adenylate cyclase-activating G protein-coupled receptor signaling pathway"/>
    <property type="evidence" value="ECO:0007669"/>
    <property type="project" value="TreeGrafter"/>
</dbReference>
<keyword evidence="1" id="KW-0547">Nucleotide-binding</keyword>
<feature type="transmembrane region" description="Helical" evidence="4">
    <location>
        <begin position="173"/>
        <end position="191"/>
    </location>
</feature>
<dbReference type="GO" id="GO:0000166">
    <property type="term" value="F:nucleotide binding"/>
    <property type="evidence" value="ECO:0007669"/>
    <property type="project" value="UniProtKB-KW"/>
</dbReference>
<proteinExistence type="predicted"/>
<evidence type="ECO:0000259" key="5">
    <source>
        <dbReference type="Pfam" id="PF16214"/>
    </source>
</evidence>
<feature type="compositionally biased region" description="Low complexity" evidence="3">
    <location>
        <begin position="58"/>
        <end position="67"/>
    </location>
</feature>
<dbReference type="Proteomes" id="UP000735302">
    <property type="component" value="Unassembled WGS sequence"/>
</dbReference>
<sequence>MGFESSQEEAQMYTTMETNHQNNHRNSRKASIKVAWEESYAQKTEELRAEERRQSNLSGSPTVSSSFTSDVSVVQRPSPFSLRRILNIFRSKRFADRNLENLYRRYFIKVDQSSMSVMNIICIILCCMLLAFAYSSGHTNPLRGIVLGIIIALFVLLEVLLYRICLERGAQQVMCYLSLLLLLGVVCTISIDLQPSSVDNGFWVTVYFVYMVYTGIPVNLCVAVLAGILLPLFQVALTSRFSFQFLYTQSEVSSNTFDKYFQVILAR</sequence>
<reference evidence="6 7" key="1">
    <citation type="journal article" date="2021" name="Elife">
        <title>Chloroplast acquisition without the gene transfer in kleptoplastic sea slugs, Plakobranchus ocellatus.</title>
        <authorList>
            <person name="Maeda T."/>
            <person name="Takahashi S."/>
            <person name="Yoshida T."/>
            <person name="Shimamura S."/>
            <person name="Takaki Y."/>
            <person name="Nagai Y."/>
            <person name="Toyoda A."/>
            <person name="Suzuki Y."/>
            <person name="Arimoto A."/>
            <person name="Ishii H."/>
            <person name="Satoh N."/>
            <person name="Nishiyama T."/>
            <person name="Hasebe M."/>
            <person name="Maruyama T."/>
            <person name="Minagawa J."/>
            <person name="Obokata J."/>
            <person name="Shigenobu S."/>
        </authorList>
    </citation>
    <scope>NUCLEOTIDE SEQUENCE [LARGE SCALE GENOMIC DNA]</scope>
</reference>
<feature type="transmembrane region" description="Helical" evidence="4">
    <location>
        <begin position="141"/>
        <end position="161"/>
    </location>
</feature>
<dbReference type="InterPro" id="IPR032628">
    <property type="entry name" value="AC_N"/>
</dbReference>
<feature type="domain" description="Adenylate cyclase N-terminal" evidence="5">
    <location>
        <begin position="43"/>
        <end position="249"/>
    </location>
</feature>
<feature type="transmembrane region" description="Helical" evidence="4">
    <location>
        <begin position="114"/>
        <end position="135"/>
    </location>
</feature>
<evidence type="ECO:0000313" key="6">
    <source>
        <dbReference type="EMBL" id="GFO37840.1"/>
    </source>
</evidence>
<keyword evidence="7" id="KW-1185">Reference proteome</keyword>
<dbReference type="GO" id="GO:0004016">
    <property type="term" value="F:adenylate cyclase activity"/>
    <property type="evidence" value="ECO:0007669"/>
    <property type="project" value="TreeGrafter"/>
</dbReference>
<feature type="transmembrane region" description="Helical" evidence="4">
    <location>
        <begin position="211"/>
        <end position="233"/>
    </location>
</feature>
<keyword evidence="4" id="KW-0472">Membrane</keyword>
<accession>A0AAV4D156</accession>